<dbReference type="PANTHER" id="PTHR13167">
    <property type="entry name" value="PIEZO-TYPE MECHANOSENSITIVE ION CHANNEL COMPONENT"/>
    <property type="match status" value="1"/>
</dbReference>
<dbReference type="PANTHER" id="PTHR13167:SF25">
    <property type="entry name" value="PIEZO-TYPE MECHANOSENSITIVE ION CHANNEL COMPONENT"/>
    <property type="match status" value="1"/>
</dbReference>
<dbReference type="RefSeq" id="XP_013762184.1">
    <property type="nucleotide sequence ID" value="XM_013906730.1"/>
</dbReference>
<keyword evidence="8 13" id="KW-0472">Membrane</keyword>
<keyword evidence="16" id="KW-1185">Reference proteome</keyword>
<feature type="repeat" description="ANK" evidence="10">
    <location>
        <begin position="2742"/>
        <end position="2774"/>
    </location>
</feature>
<evidence type="ECO:0000256" key="5">
    <source>
        <dbReference type="ARBA" id="ARBA00022692"/>
    </source>
</evidence>
<evidence type="ECO:0000259" key="14">
    <source>
        <dbReference type="PROSITE" id="PS50026"/>
    </source>
</evidence>
<dbReference type="Pfam" id="PF23188">
    <property type="entry name" value="THU_Piezo1"/>
    <property type="match status" value="1"/>
</dbReference>
<feature type="transmembrane region" description="Helical" evidence="13">
    <location>
        <begin position="578"/>
        <end position="611"/>
    </location>
</feature>
<dbReference type="Proteomes" id="UP000054408">
    <property type="component" value="Unassembled WGS sequence"/>
</dbReference>
<feature type="repeat" description="ANK" evidence="10">
    <location>
        <begin position="2708"/>
        <end position="2740"/>
    </location>
</feature>
<dbReference type="PROSITE" id="PS50297">
    <property type="entry name" value="ANK_REP_REGION"/>
    <property type="match status" value="7"/>
</dbReference>
<evidence type="ECO:0000256" key="7">
    <source>
        <dbReference type="ARBA" id="ARBA00023065"/>
    </source>
</evidence>
<evidence type="ECO:0000256" key="8">
    <source>
        <dbReference type="ARBA" id="ARBA00023136"/>
    </source>
</evidence>
<feature type="transmembrane region" description="Helical" evidence="13">
    <location>
        <begin position="837"/>
        <end position="854"/>
    </location>
</feature>
<dbReference type="GO" id="GO:0005261">
    <property type="term" value="F:monoatomic cation channel activity"/>
    <property type="evidence" value="ECO:0007669"/>
    <property type="project" value="TreeGrafter"/>
</dbReference>
<dbReference type="GeneID" id="25560781"/>
<feature type="region of interest" description="Disordered" evidence="12">
    <location>
        <begin position="1582"/>
        <end position="1636"/>
    </location>
</feature>
<dbReference type="GO" id="GO:0042391">
    <property type="term" value="P:regulation of membrane potential"/>
    <property type="evidence" value="ECO:0007669"/>
    <property type="project" value="TreeGrafter"/>
</dbReference>
<dbReference type="PROSITE" id="PS50088">
    <property type="entry name" value="ANK_REPEAT"/>
    <property type="match status" value="9"/>
</dbReference>
<keyword evidence="3" id="KW-0813">Transport</keyword>
<dbReference type="InterPro" id="IPR056768">
    <property type="entry name" value="THU_Piezo"/>
</dbReference>
<feature type="transmembrane region" description="Helical" evidence="13">
    <location>
        <begin position="2057"/>
        <end position="2081"/>
    </location>
</feature>
<dbReference type="InterPro" id="IPR056770">
    <property type="entry name" value="Piezo_THU9_anchor"/>
</dbReference>
<dbReference type="InterPro" id="IPR027272">
    <property type="entry name" value="Piezo"/>
</dbReference>
<dbReference type="InterPro" id="IPR000742">
    <property type="entry name" value="EGF"/>
</dbReference>
<dbReference type="SMART" id="SM00248">
    <property type="entry name" value="ANK"/>
    <property type="match status" value="10"/>
</dbReference>
<keyword evidence="6 13" id="KW-1133">Transmembrane helix</keyword>
<accession>A0A0L0DJD8</accession>
<feature type="repeat" description="ANK" evidence="10">
    <location>
        <begin position="3001"/>
        <end position="3034"/>
    </location>
</feature>
<comment type="subcellular location">
    <subcellularLocation>
        <location evidence="1">Cell membrane</location>
        <topology evidence="1">Multi-pass membrane protein</topology>
    </subcellularLocation>
</comment>
<dbReference type="Gene3D" id="1.25.40.20">
    <property type="entry name" value="Ankyrin repeat-containing domain"/>
    <property type="match status" value="4"/>
</dbReference>
<feature type="transmembrane region" description="Helical" evidence="13">
    <location>
        <begin position="1175"/>
        <end position="1195"/>
    </location>
</feature>
<evidence type="ECO:0000256" key="13">
    <source>
        <dbReference type="SAM" id="Phobius"/>
    </source>
</evidence>
<dbReference type="Pfam" id="PF12166">
    <property type="entry name" value="Piezo_cap"/>
    <property type="match status" value="1"/>
</dbReference>
<evidence type="ECO:0000256" key="10">
    <source>
        <dbReference type="PROSITE-ProRule" id="PRU00023"/>
    </source>
</evidence>
<feature type="transmembrane region" description="Helical" evidence="13">
    <location>
        <begin position="895"/>
        <end position="914"/>
    </location>
</feature>
<dbReference type="InterPro" id="IPR031334">
    <property type="entry name" value="Piezo_cap_dom"/>
</dbReference>
<sequence length="3093" mass="335048">MGMVDTLVLRGLYPLLLVVAWAVKCNAVGGMHLLATLAYFPLLAAHPQSLIAQLRHASVVASVAALALVVQAALHIAGAAGVDDLAPHAPHAATLAALGYDPSSAGGAVAAAFAPDLALVVCIVAYRIARGRPGADGRERVQSAVLNALVSTLDGSAATSPLAHSVVACIVAAAVALLWPSALAAPYLLAVAWTLLRWSSPAGSLPLGSWAALIVARLYVTLHGIALYAAQFPSLPASEVRNTLGLVRPTGFSSTFLPLYLSMACLLLLYAVLTFWSAKVSRRAARAAAPASQRVPLLLGSDEVSDGTDSELNARISRPPRSRRSGLLWLPLRFVFRHSLKVAILALLASTLLFPSYLGVLFLGFVMMGFVLPNKTFVLFAQPLALALVGVLLGLYVYNIQGVSEYSYGACSDESLQGDASRESACVAYTACVWCPDALACTEKSSFLASNSTWCGSPVSGVGIRDLAFHRDPLATAGLKVWSLQWRWLPLTGYLITAWLMALAAHLEPYILGESDAPPFATQSARARRPDSAGDYLFLNERMPAGPEPPSARSAWSVTYDSVRYTLLSIGRLCLEHAYFLALLALFVFGLARVSYINAGYMLFFIVFVISPGVARSCWIALVIYTESAILLVYFWQFPATDDVSRETADDIGVANLSQKSVSLWAELSWHLAILFFVVLQHHAYVMLDRVEAKLEARARNATSAAALLISPINPSAGAGADTGTVSEHDDGAECPASGASSRSDASYEDLDDEAGGKKLGLCSRAELPRLARELLVVLMAYFRKYGMWISYGVLVVVIFFRARVSVITLGFALLLYACIVVHQLTKSAHVVVHKLWYVLVLYSGVVVIAMYLYQFEFFRKHTNSFVTSLGAQPSITGLTYDASSAASSSSASAAWYRVKAMFGYTVVLAVVVAQLREFRRRASGAMPELAVPIPIFIKTLVRLGMRALILHADKLTMLTMFFVVVRDVRLASVVYLIFLASMVVFPRTSRGVYAPLMLWCTVYSLAHMVFQLAYEVDKFSLSERRTQQAHWLGFTQLTSSQLVWHGLGSELLVMTAILIQHYSERLGALLTAAERRCAVSGPCTLFIIPAPADDELNARDEEGNRVETGVNNLLVIGAYYASHAFRWCGYHVVTTFLVIGCFVRLDIIGLAYLLLCGVLMVLGRQRAAKVWRTVLVVLVLVLFWEYTLVLGLPAKVYCESSVPFKCGPHGECSFSGTCVCVFGFKGDACQARDSSHADDSSPWWHARTSNTLVLKWLGLFASSASASYIDFVIVLLWSLQLRAFLAEKRVRRRLAQADGVVTAADWEPLVKNDFTVVPRSFIDAIRFVVMRFSVKVALAFLFIIATVETPRRDGGDTSHTRVDLISLGYLVFSLVYLHLGDGLNRQRMMYWKVLRLYNYTALLLHALFQTPFAATDMGGKTPWVFAMVGLLKLAPPNGNNIAFSAAGVGMDIIAFVVLLLQNTIFAAADYDKVVAYVERNQSGAYRHAVALFDVYHDSLVAAREEAREQAKIRNERLRAIRADRRRREAVFAGVGTVAPVDLAAEVAAAAAEASCSSSGLDDYDDASGSCSGSGDIGSSTAVLRRGGSGGSGLTSRRDQPLLMARASASSSRSSDGGEVERGANDGSDASGDANEEESESYWAMIVRWASTALELFIVALLRFPCDTPLTEEEETFESELVARTRLSLQARLANTAEARAELEALAAAEAAAAAVGADEDSEVEAYAVSRARVLGYGLWRVSAHNTIWMCFALFVLDCVVYGSVAAMVFPVSALLAGLVMNPRPRKWYWQAMLLYTEVVLVAKFVMQFPLICVGYEDVWYSQQRELVYTFNSRLEPVCPSSFSGGQLELSLPNMLGFSKVVDTRFLGGVVFDFLILLALNTHRYILKAQGVWDFDLEVAAQERAERLAAARGVEGDVEAETQILVEGGRPSPQAAARSAASGSIFGSYSEEEEDEDEVGMSASGDAEAGLCIGSKSDVEDEDAGQDDDGLTARCAAAPAASEQAKMGRDLYMASFLFDLIGFLVLVFGWGYFVAASPGSGSASSKNFVSFVTSSQIPFSFVLVLMANFGIMIADRCIYLLRSLRSKVVLQYAVVVGFHLTLFVVLPLHNRAPILSSPLVVLFYFIKAVSFACYALQIRYGYPQFNKGQFLTRHADEVYSKLFVVYRAIPFVYELRTLLDWICSDTTLEFYHWLRVEEIYANLFMVKCRVNYDLAHPRAPGEKQSRSAKCTTGVCLFILLALVLWLPLLLFSSANPAVKPNTIASVEMNLYVSGYAALWSGRVTNNKVAELAFPTVRGRTNFTVLAESYPSVFEQDDFKKDNVQVSVLNRNSNGVWGIPPSSRLGMEAMLARYIDAPDKASLRPRVSLSMAYTRQQTQASRVVEASQLHLLTLDETVQMYNLLRYGNVSTVVLRGAFARFMHLGPDNPAEVFPSNERFDASLSLIASEEVVTVDNRTFALREWWQFQQLVSPDSIFVDPNDGTDYRVQFVAKSDLIAAGLFGSFVSGGVLSLYLGLVLTIGKFLRVYVESSSARIVYEELKPNVEAILRLVKDLMLSRQSNPPDLVLEAELYKELVQLYRSPEALIEVTKAKWNMALWKQHSKAIKGAGAAAISDVRYNASRHMSSLVSSGSGLVQAAATKAEDLQCLRAAARGDAEGVRQWLAGGASVDAFTEDGYTALHVAAQEGHAEVARLLLQSGARTQTFSSGGDTPLHVAAVAGFGKVVRVLALHDAAIDERNSETGETALMAAFLARQTATVATLVGLGASVNARDSEGWALLHFAASSNAVEDVRLLLELGADPGVATEGADAGDTPLHLAVGRGFVEVACMLLEATPSPLELVQAPNSGGRSALHEAALHGRIRSMYACLRAGWGVELRPLVVEFERTLADPDAGEADAERLSADDEGRVLTALALAELPVETPHEQVREDRDAAGYTPLHLAARAGHFETALALLRAGAAVDVPQARTGETALHLAAVEGKETMMALLLAAGARSSVADDMGHTALHCGVAAGCSAEMLLKLLAAGGDVDAPDSHGFTPLHIAALHGRVKAAVVLVKAGARADALSERNQTPAEVARAAGHEQIVLLLTHDEE</sequence>
<protein>
    <recommendedName>
        <fullName evidence="14">EGF-like domain-containing protein</fullName>
    </recommendedName>
</protein>
<dbReference type="Pfam" id="PF13637">
    <property type="entry name" value="Ank_4"/>
    <property type="match status" value="1"/>
</dbReference>
<feature type="transmembrane region" description="Helical" evidence="13">
    <location>
        <begin position="618"/>
        <end position="636"/>
    </location>
</feature>
<feature type="domain" description="EGF-like" evidence="14">
    <location>
        <begin position="1195"/>
        <end position="1231"/>
    </location>
</feature>
<evidence type="ECO:0000256" key="4">
    <source>
        <dbReference type="ARBA" id="ARBA00022475"/>
    </source>
</evidence>
<feature type="transmembrane region" description="Helical" evidence="13">
    <location>
        <begin position="993"/>
        <end position="1015"/>
    </location>
</feature>
<keyword evidence="9" id="KW-0407">Ion channel</keyword>
<dbReference type="eggNOG" id="KOG1893">
    <property type="taxonomic scope" value="Eukaryota"/>
</dbReference>
<feature type="transmembrane region" description="Helical" evidence="13">
    <location>
        <begin position="1368"/>
        <end position="1385"/>
    </location>
</feature>
<evidence type="ECO:0000313" key="15">
    <source>
        <dbReference type="EMBL" id="KNC52181.1"/>
    </source>
</evidence>
<feature type="transmembrane region" description="Helical" evidence="13">
    <location>
        <begin position="1137"/>
        <end position="1163"/>
    </location>
</feature>
<dbReference type="PRINTS" id="PR01415">
    <property type="entry name" value="ANKYRIN"/>
</dbReference>
<feature type="transmembrane region" description="Helical" evidence="13">
    <location>
        <begin position="807"/>
        <end position="825"/>
    </location>
</feature>
<feature type="repeat" description="ANK" evidence="10">
    <location>
        <begin position="3035"/>
        <end position="3067"/>
    </location>
</feature>
<feature type="transmembrane region" description="Helical" evidence="13">
    <location>
        <begin position="969"/>
        <end position="986"/>
    </location>
</feature>
<evidence type="ECO:0000256" key="3">
    <source>
        <dbReference type="ARBA" id="ARBA00022448"/>
    </source>
</evidence>
<keyword evidence="5 13" id="KW-0812">Transmembrane</keyword>
<keyword evidence="10" id="KW-0040">ANK repeat</keyword>
<feature type="repeat" description="ANK" evidence="10">
    <location>
        <begin position="2811"/>
        <end position="2833"/>
    </location>
</feature>
<feature type="repeat" description="ANK" evidence="10">
    <location>
        <begin position="2775"/>
        <end position="2807"/>
    </location>
</feature>
<feature type="transmembrane region" description="Helical" evidence="13">
    <location>
        <begin position="1397"/>
        <end position="1415"/>
    </location>
</feature>
<dbReference type="GO" id="GO:0005886">
    <property type="term" value="C:plasma membrane"/>
    <property type="evidence" value="ECO:0007669"/>
    <property type="project" value="UniProtKB-SubCell"/>
</dbReference>
<feature type="transmembrane region" description="Helical" evidence="13">
    <location>
        <begin position="108"/>
        <end position="129"/>
    </location>
</feature>
<evidence type="ECO:0000256" key="9">
    <source>
        <dbReference type="ARBA" id="ARBA00023303"/>
    </source>
</evidence>
<dbReference type="OMA" id="ENIWHSA"/>
<evidence type="ECO:0000256" key="1">
    <source>
        <dbReference type="ARBA" id="ARBA00004651"/>
    </source>
</evidence>
<feature type="transmembrane region" description="Helical" evidence="13">
    <location>
        <begin position="1862"/>
        <end position="1880"/>
    </location>
</feature>
<feature type="compositionally biased region" description="Low complexity" evidence="12">
    <location>
        <begin position="1605"/>
        <end position="1615"/>
    </location>
</feature>
<feature type="transmembrane region" description="Helical" evidence="13">
    <location>
        <begin position="926"/>
        <end position="949"/>
    </location>
</feature>
<feature type="transmembrane region" description="Helical" evidence="13">
    <location>
        <begin position="377"/>
        <end position="398"/>
    </location>
</feature>
<feature type="transmembrane region" description="Helical" evidence="13">
    <location>
        <begin position="250"/>
        <end position="276"/>
    </location>
</feature>
<dbReference type="Pfam" id="PF00023">
    <property type="entry name" value="Ank"/>
    <property type="match status" value="1"/>
</dbReference>
<feature type="transmembrane region" description="Helical" evidence="13">
    <location>
        <begin position="2016"/>
        <end position="2037"/>
    </location>
</feature>
<dbReference type="STRING" id="461836.A0A0L0DJD8"/>
<evidence type="ECO:0000256" key="11">
    <source>
        <dbReference type="PROSITE-ProRule" id="PRU00076"/>
    </source>
</evidence>
<keyword evidence="7" id="KW-0406">Ion transport</keyword>
<feature type="region of interest" description="Disordered" evidence="12">
    <location>
        <begin position="720"/>
        <end position="752"/>
    </location>
</feature>
<dbReference type="Pfam" id="PF12796">
    <property type="entry name" value="Ank_2"/>
    <property type="match status" value="2"/>
</dbReference>
<dbReference type="GO" id="GO:0050982">
    <property type="term" value="P:detection of mechanical stimulus"/>
    <property type="evidence" value="ECO:0007669"/>
    <property type="project" value="TreeGrafter"/>
</dbReference>
<feature type="transmembrane region" description="Helical" evidence="13">
    <location>
        <begin position="668"/>
        <end position="688"/>
    </location>
</feature>
<feature type="transmembrane region" description="Helical" evidence="13">
    <location>
        <begin position="1329"/>
        <end position="1348"/>
    </location>
</feature>
<gene>
    <name evidence="15" type="ORF">AMSG_01007</name>
</gene>
<dbReference type="InterPro" id="IPR056769">
    <property type="entry name" value="Piezo_TM1-24"/>
</dbReference>
<evidence type="ECO:0000256" key="12">
    <source>
        <dbReference type="SAM" id="MobiDB-lite"/>
    </source>
</evidence>
<proteinExistence type="inferred from homology"/>
<reference evidence="15 16" key="1">
    <citation type="submission" date="2010-05" db="EMBL/GenBank/DDBJ databases">
        <title>The Genome Sequence of Thecamonas trahens ATCC 50062.</title>
        <authorList>
            <consortium name="The Broad Institute Genome Sequencing Platform"/>
            <person name="Russ C."/>
            <person name="Cuomo C."/>
            <person name="Shea T."/>
            <person name="Young S.K."/>
            <person name="Zeng Q."/>
            <person name="Koehrsen M."/>
            <person name="Haas B."/>
            <person name="Borodovsky M."/>
            <person name="Guigo R."/>
            <person name="Alvarado L."/>
            <person name="Berlin A."/>
            <person name="Bochicchio J."/>
            <person name="Borenstein D."/>
            <person name="Chapman S."/>
            <person name="Chen Z."/>
            <person name="Freedman E."/>
            <person name="Gellesch M."/>
            <person name="Goldberg J."/>
            <person name="Griggs A."/>
            <person name="Gujja S."/>
            <person name="Heilman E."/>
            <person name="Heiman D."/>
            <person name="Hepburn T."/>
            <person name="Howarth C."/>
            <person name="Jen D."/>
            <person name="Larson L."/>
            <person name="Mehta T."/>
            <person name="Park D."/>
            <person name="Pearson M."/>
            <person name="Roberts A."/>
            <person name="Saif S."/>
            <person name="Shenoy N."/>
            <person name="Sisk P."/>
            <person name="Stolte C."/>
            <person name="Sykes S."/>
            <person name="Thomson T."/>
            <person name="Walk T."/>
            <person name="White J."/>
            <person name="Yandava C."/>
            <person name="Burger G."/>
            <person name="Gray M.W."/>
            <person name="Holland P.W.H."/>
            <person name="King N."/>
            <person name="Lang F.B.F."/>
            <person name="Roger A.J."/>
            <person name="Ruiz-Trillo I."/>
            <person name="Lander E."/>
            <person name="Nusbaum C."/>
        </authorList>
    </citation>
    <scope>NUCLEOTIDE SEQUENCE [LARGE SCALE GENOMIC DNA]</scope>
    <source>
        <strain evidence="15 16">ATCC 50062</strain>
    </source>
</reference>
<keyword evidence="11" id="KW-0245">EGF-like domain</keyword>
<dbReference type="InterPro" id="IPR002110">
    <property type="entry name" value="Ankyrin_rpt"/>
</dbReference>
<dbReference type="PROSITE" id="PS50026">
    <property type="entry name" value="EGF_3"/>
    <property type="match status" value="1"/>
</dbReference>
<name>A0A0L0DJD8_THETB</name>
<feature type="transmembrane region" description="Helical" evidence="13">
    <location>
        <begin position="2233"/>
        <end position="2251"/>
    </location>
</feature>
<feature type="transmembrane region" description="Helical" evidence="13">
    <location>
        <begin position="1257"/>
        <end position="1280"/>
    </location>
</feature>
<feature type="repeat" description="ANK" evidence="10">
    <location>
        <begin position="2934"/>
        <end position="2966"/>
    </location>
</feature>
<dbReference type="Pfam" id="PF24871">
    <property type="entry name" value="Piezo_TM1-24"/>
    <property type="match status" value="1"/>
</dbReference>
<feature type="repeat" description="ANK" evidence="10">
    <location>
        <begin position="2968"/>
        <end position="3000"/>
    </location>
</feature>
<feature type="transmembrane region" description="Helical" evidence="13">
    <location>
        <begin position="2114"/>
        <end position="2136"/>
    </location>
</feature>
<dbReference type="InterPro" id="IPR031805">
    <property type="entry name" value="Piezo_TM25-28"/>
</dbReference>
<feature type="transmembrane region" description="Helical" evidence="13">
    <location>
        <begin position="342"/>
        <end position="371"/>
    </location>
</feature>
<keyword evidence="4" id="KW-1003">Cell membrane</keyword>
<feature type="transmembrane region" description="Helical" evidence="13">
    <location>
        <begin position="165"/>
        <end position="195"/>
    </location>
</feature>
<evidence type="ECO:0000256" key="2">
    <source>
        <dbReference type="ARBA" id="ARBA00007821"/>
    </source>
</evidence>
<dbReference type="PROSITE" id="PS01186">
    <property type="entry name" value="EGF_2"/>
    <property type="match status" value="1"/>
</dbReference>
<comment type="similarity">
    <text evidence="2">Belongs to the PIEZO (TC 1.A.75) family.</text>
</comment>
<organism evidence="15 16">
    <name type="scientific">Thecamonas trahens ATCC 50062</name>
    <dbReference type="NCBI Taxonomy" id="461836"/>
    <lineage>
        <taxon>Eukaryota</taxon>
        <taxon>Apusozoa</taxon>
        <taxon>Apusomonadida</taxon>
        <taxon>Apusomonadidae</taxon>
        <taxon>Thecamonas</taxon>
    </lineage>
</organism>
<feature type="transmembrane region" description="Helical" evidence="13">
    <location>
        <begin position="12"/>
        <end position="45"/>
    </location>
</feature>
<evidence type="ECO:0000313" key="16">
    <source>
        <dbReference type="Proteomes" id="UP000054408"/>
    </source>
</evidence>
<feature type="transmembrane region" description="Helical" evidence="13">
    <location>
        <begin position="2495"/>
        <end position="2518"/>
    </location>
</feature>
<dbReference type="Pfam" id="PF24874">
    <property type="entry name" value="Piezo_THU9_anchor"/>
    <property type="match status" value="1"/>
</dbReference>
<feature type="transmembrane region" description="Helical" evidence="13">
    <location>
        <begin position="1793"/>
        <end position="1812"/>
    </location>
</feature>
<feature type="transmembrane region" description="Helical" evidence="13">
    <location>
        <begin position="775"/>
        <end position="801"/>
    </location>
</feature>
<feature type="transmembrane region" description="Helical" evidence="13">
    <location>
        <begin position="1761"/>
        <end position="1781"/>
    </location>
</feature>
<dbReference type="eggNOG" id="KOG4177">
    <property type="taxonomic scope" value="Eukaryota"/>
</dbReference>
<feature type="repeat" description="ANK" evidence="10">
    <location>
        <begin position="2675"/>
        <end position="2707"/>
    </location>
</feature>
<feature type="region of interest" description="Disordered" evidence="12">
    <location>
        <begin position="1557"/>
        <end position="1576"/>
    </location>
</feature>
<dbReference type="SUPFAM" id="SSF48403">
    <property type="entry name" value="Ankyrin repeat"/>
    <property type="match status" value="2"/>
</dbReference>
<evidence type="ECO:0000256" key="6">
    <source>
        <dbReference type="ARBA" id="ARBA00022989"/>
    </source>
</evidence>
<dbReference type="Pfam" id="PF15917">
    <property type="entry name" value="Piezo_TM25-28"/>
    <property type="match status" value="1"/>
</dbReference>
<dbReference type="GO" id="GO:0071260">
    <property type="term" value="P:cellular response to mechanical stimulus"/>
    <property type="evidence" value="ECO:0007669"/>
    <property type="project" value="TreeGrafter"/>
</dbReference>
<dbReference type="InterPro" id="IPR036770">
    <property type="entry name" value="Ankyrin_rpt-contain_sf"/>
</dbReference>
<dbReference type="EMBL" id="GL349436">
    <property type="protein sequence ID" value="KNC52181.1"/>
    <property type="molecule type" value="Genomic_DNA"/>
</dbReference>
<feature type="transmembrane region" description="Helical" evidence="13">
    <location>
        <begin position="1734"/>
        <end position="1755"/>
    </location>
</feature>
<comment type="caution">
    <text evidence="11">Lacks conserved residue(s) required for the propagation of feature annotation.</text>
</comment>
<dbReference type="OrthoDB" id="303066at2759"/>
<keyword evidence="11" id="KW-1015">Disulfide bond</keyword>
<feature type="transmembrane region" description="Helical" evidence="13">
    <location>
        <begin position="2088"/>
        <end position="2108"/>
    </location>
</feature>
<feature type="transmembrane region" description="Helical" evidence="13">
    <location>
        <begin position="57"/>
        <end position="77"/>
    </location>
</feature>
<feature type="transmembrane region" description="Helical" evidence="13">
    <location>
        <begin position="1442"/>
        <end position="1461"/>
    </location>
</feature>
<dbReference type="PROSITE" id="PS00022">
    <property type="entry name" value="EGF_1"/>
    <property type="match status" value="1"/>
</dbReference>
<feature type="compositionally biased region" description="Low complexity" evidence="12">
    <location>
        <begin position="1567"/>
        <end position="1576"/>
    </location>
</feature>
<feature type="disulfide bond" evidence="11">
    <location>
        <begin position="1221"/>
        <end position="1230"/>
    </location>
</feature>
<dbReference type="GO" id="GO:0008381">
    <property type="term" value="F:mechanosensitive monoatomic ion channel activity"/>
    <property type="evidence" value="ECO:0007669"/>
    <property type="project" value="InterPro"/>
</dbReference>